<feature type="region of interest" description="Disordered" evidence="1">
    <location>
        <begin position="276"/>
        <end position="335"/>
    </location>
</feature>
<dbReference type="SUPFAM" id="SSF46689">
    <property type="entry name" value="Homeodomain-like"/>
    <property type="match status" value="1"/>
</dbReference>
<evidence type="ECO:0000259" key="2">
    <source>
        <dbReference type="PROSITE" id="PS50090"/>
    </source>
</evidence>
<comment type="caution">
    <text evidence="3">The sequence shown here is derived from an EMBL/GenBank/DDBJ whole genome shotgun (WGS) entry which is preliminary data.</text>
</comment>
<name>A0ABR3X180_9PEZI</name>
<feature type="domain" description="Myb-like" evidence="2">
    <location>
        <begin position="203"/>
        <end position="243"/>
    </location>
</feature>
<feature type="compositionally biased region" description="Acidic residues" evidence="1">
    <location>
        <begin position="66"/>
        <end position="81"/>
    </location>
</feature>
<organism evidence="3 4">
    <name type="scientific">Phialemonium thermophilum</name>
    <dbReference type="NCBI Taxonomy" id="223376"/>
    <lineage>
        <taxon>Eukaryota</taxon>
        <taxon>Fungi</taxon>
        <taxon>Dikarya</taxon>
        <taxon>Ascomycota</taxon>
        <taxon>Pezizomycotina</taxon>
        <taxon>Sordariomycetes</taxon>
        <taxon>Sordariomycetidae</taxon>
        <taxon>Cephalothecales</taxon>
        <taxon>Cephalothecaceae</taxon>
        <taxon>Phialemonium</taxon>
    </lineage>
</organism>
<reference evidence="3 4" key="1">
    <citation type="journal article" date="2024" name="Commun. Biol.">
        <title>Comparative genomic analysis of thermophilic fungi reveals convergent evolutionary adaptations and gene losses.</title>
        <authorList>
            <person name="Steindorff A.S."/>
            <person name="Aguilar-Pontes M.V."/>
            <person name="Robinson A.J."/>
            <person name="Andreopoulos B."/>
            <person name="LaButti K."/>
            <person name="Kuo A."/>
            <person name="Mondo S."/>
            <person name="Riley R."/>
            <person name="Otillar R."/>
            <person name="Haridas S."/>
            <person name="Lipzen A."/>
            <person name="Grimwood J."/>
            <person name="Schmutz J."/>
            <person name="Clum A."/>
            <person name="Reid I.D."/>
            <person name="Moisan M.C."/>
            <person name="Butler G."/>
            <person name="Nguyen T.T.M."/>
            <person name="Dewar K."/>
            <person name="Conant G."/>
            <person name="Drula E."/>
            <person name="Henrissat B."/>
            <person name="Hansel C."/>
            <person name="Singer S."/>
            <person name="Hutchinson M.I."/>
            <person name="de Vries R.P."/>
            <person name="Natvig D.O."/>
            <person name="Powell A.J."/>
            <person name="Tsang A."/>
            <person name="Grigoriev I.V."/>
        </authorList>
    </citation>
    <scope>NUCLEOTIDE SEQUENCE [LARGE SCALE GENOMIC DNA]</scope>
    <source>
        <strain evidence="3 4">ATCC 24622</strain>
    </source>
</reference>
<feature type="region of interest" description="Disordered" evidence="1">
    <location>
        <begin position="65"/>
        <end position="93"/>
    </location>
</feature>
<evidence type="ECO:0000313" key="3">
    <source>
        <dbReference type="EMBL" id="KAL1869679.1"/>
    </source>
</evidence>
<dbReference type="PROSITE" id="PS50090">
    <property type="entry name" value="MYB_LIKE"/>
    <property type="match status" value="1"/>
</dbReference>
<accession>A0ABR3X180</accession>
<evidence type="ECO:0000256" key="1">
    <source>
        <dbReference type="SAM" id="MobiDB-lite"/>
    </source>
</evidence>
<gene>
    <name evidence="3" type="ORF">VTK73DRAFT_3053</name>
</gene>
<dbReference type="EMBL" id="JAZHXJ010000192">
    <property type="protein sequence ID" value="KAL1869679.1"/>
    <property type="molecule type" value="Genomic_DNA"/>
</dbReference>
<proteinExistence type="predicted"/>
<protein>
    <recommendedName>
        <fullName evidence="2">Myb-like domain-containing protein</fullName>
    </recommendedName>
</protein>
<dbReference type="InterPro" id="IPR001005">
    <property type="entry name" value="SANT/Myb"/>
</dbReference>
<keyword evidence="4" id="KW-1185">Reference proteome</keyword>
<feature type="compositionally biased region" description="Polar residues" evidence="1">
    <location>
        <begin position="161"/>
        <end position="172"/>
    </location>
</feature>
<evidence type="ECO:0000313" key="4">
    <source>
        <dbReference type="Proteomes" id="UP001586593"/>
    </source>
</evidence>
<feature type="region of interest" description="Disordered" evidence="1">
    <location>
        <begin position="148"/>
        <end position="180"/>
    </location>
</feature>
<dbReference type="Proteomes" id="UP001586593">
    <property type="component" value="Unassembled WGS sequence"/>
</dbReference>
<feature type="compositionally biased region" description="Basic and acidic residues" evidence="1">
    <location>
        <begin position="305"/>
        <end position="317"/>
    </location>
</feature>
<sequence length="335" mass="36309">MPRSGKRSILQVQRKEISANTLQSKEYRLSITNWLAGSEPLIPVSNSRIARRICAFATDDKSPLVESEDAGYESTAEDSSESSDYTSDAPSAGGWSSAGGSLVAFDDASSGQSGSGSITSGGGASIPRIRCLKAAQYLPKNKGLTATKKKTKEKFEDTKVSTETLGSTPEGNNNDEKPTKETVNICSTRGINGTDNAAFQQEWTISEDAMMVSMRAGGETWLSIAAALGRAEEQVMERWCALVNRIATPGYTTLDRAEWTARAVTKTGNDADNELSEVYEKSRKPNKVKSGECGMNKTDGNCDCNSRKGEKPKDKDQVMTQNHKKLRKREATYVS</sequence>
<dbReference type="InterPro" id="IPR009057">
    <property type="entry name" value="Homeodomain-like_sf"/>
</dbReference>
<feature type="compositionally biased region" description="Low complexity" evidence="1">
    <location>
        <begin position="82"/>
        <end position="93"/>
    </location>
</feature>